<evidence type="ECO:0000256" key="11">
    <source>
        <dbReference type="ARBA" id="ARBA00052178"/>
    </source>
</evidence>
<feature type="compositionally biased region" description="Basic and acidic residues" evidence="14">
    <location>
        <begin position="46"/>
        <end position="55"/>
    </location>
</feature>
<dbReference type="InterPro" id="IPR016181">
    <property type="entry name" value="Acyl_CoA_acyltransferase"/>
</dbReference>
<evidence type="ECO:0000256" key="14">
    <source>
        <dbReference type="SAM" id="MobiDB-lite"/>
    </source>
</evidence>
<accession>A0A6H5IRZ5</accession>
<feature type="chain" id="PRO_5026273550" description="aralkylamine N-acetyltransferase" evidence="15">
    <location>
        <begin position="24"/>
        <end position="394"/>
    </location>
</feature>
<evidence type="ECO:0000256" key="8">
    <source>
        <dbReference type="ARBA" id="ARBA00051284"/>
    </source>
</evidence>
<dbReference type="InterPro" id="IPR000182">
    <property type="entry name" value="GNAT_dom"/>
</dbReference>
<proteinExistence type="inferred from homology"/>
<dbReference type="PANTHER" id="PTHR20905">
    <property type="entry name" value="N-ACETYLTRANSFERASE-RELATED"/>
    <property type="match status" value="1"/>
</dbReference>
<feature type="region of interest" description="Disordered" evidence="14">
    <location>
        <begin position="46"/>
        <end position="101"/>
    </location>
</feature>
<comment type="catalytic activity">
    <reaction evidence="8">
        <text>serotonin + (5Z,8Z,11Z,14Z)-eicosatetraenoyl-CoA = N-[(5Z,8Z,11Z,14Z)-eicosatetraenoyl]-serotonin + CoA + H(+)</text>
        <dbReference type="Rhea" id="RHEA:51396"/>
        <dbReference type="ChEBI" id="CHEBI:15378"/>
        <dbReference type="ChEBI" id="CHEBI:57287"/>
        <dbReference type="ChEBI" id="CHEBI:57368"/>
        <dbReference type="ChEBI" id="CHEBI:132255"/>
        <dbReference type="ChEBI" id="CHEBI:350546"/>
    </reaction>
    <physiologicalReaction direction="left-to-right" evidence="8">
        <dbReference type="Rhea" id="RHEA:51397"/>
    </physiologicalReaction>
</comment>
<evidence type="ECO:0000256" key="2">
    <source>
        <dbReference type="ARBA" id="ARBA00023315"/>
    </source>
</evidence>
<evidence type="ECO:0000256" key="5">
    <source>
        <dbReference type="ARBA" id="ARBA00039114"/>
    </source>
</evidence>
<comment type="catalytic activity">
    <reaction evidence="7">
        <text>serotonin + octadecanoyl-CoA = N-octadecanoyl-serotonin + CoA + H(+)</text>
        <dbReference type="Rhea" id="RHEA:51400"/>
        <dbReference type="ChEBI" id="CHEBI:15378"/>
        <dbReference type="ChEBI" id="CHEBI:57287"/>
        <dbReference type="ChEBI" id="CHEBI:57394"/>
        <dbReference type="ChEBI" id="CHEBI:134065"/>
        <dbReference type="ChEBI" id="CHEBI:350546"/>
    </reaction>
    <physiologicalReaction direction="left-to-right" evidence="7">
        <dbReference type="Rhea" id="RHEA:51401"/>
    </physiologicalReaction>
</comment>
<dbReference type="SUPFAM" id="SSF55729">
    <property type="entry name" value="Acyl-CoA N-acyltransferases (Nat)"/>
    <property type="match status" value="1"/>
</dbReference>
<evidence type="ECO:0000256" key="7">
    <source>
        <dbReference type="ARBA" id="ARBA00050849"/>
    </source>
</evidence>
<comment type="pathway">
    <text evidence="3">Aromatic compound metabolism; melatonin biosynthesis; melatonin from serotonin: step 1/2.</text>
</comment>
<comment type="catalytic activity">
    <reaction evidence="13">
        <text>serotonin + acetyl-CoA = N-acetylserotonin + CoA + H(+)</text>
        <dbReference type="Rhea" id="RHEA:25217"/>
        <dbReference type="ChEBI" id="CHEBI:15378"/>
        <dbReference type="ChEBI" id="CHEBI:17697"/>
        <dbReference type="ChEBI" id="CHEBI:57287"/>
        <dbReference type="ChEBI" id="CHEBI:57288"/>
        <dbReference type="ChEBI" id="CHEBI:350546"/>
        <dbReference type="EC" id="2.3.1.87"/>
    </reaction>
    <physiologicalReaction direction="left-to-right" evidence="13">
        <dbReference type="Rhea" id="RHEA:25218"/>
    </physiologicalReaction>
</comment>
<evidence type="ECO:0000256" key="9">
    <source>
        <dbReference type="ARBA" id="ARBA00051711"/>
    </source>
</evidence>
<dbReference type="CDD" id="cd04301">
    <property type="entry name" value="NAT_SF"/>
    <property type="match status" value="1"/>
</dbReference>
<evidence type="ECO:0000256" key="1">
    <source>
        <dbReference type="ARBA" id="ARBA00022679"/>
    </source>
</evidence>
<comment type="catalytic activity">
    <reaction evidence="9">
        <text>dopamine + acetyl-CoA = N-acetyldopamine + CoA + H(+)</text>
        <dbReference type="Rhea" id="RHEA:51388"/>
        <dbReference type="ChEBI" id="CHEBI:15378"/>
        <dbReference type="ChEBI" id="CHEBI:57287"/>
        <dbReference type="ChEBI" id="CHEBI:57288"/>
        <dbReference type="ChEBI" id="CHEBI:59905"/>
        <dbReference type="ChEBI" id="CHEBI:125678"/>
    </reaction>
    <physiologicalReaction direction="left-to-right" evidence="9">
        <dbReference type="Rhea" id="RHEA:51389"/>
    </physiologicalReaction>
</comment>
<dbReference type="EC" id="2.3.1.87" evidence="5"/>
<evidence type="ECO:0000256" key="10">
    <source>
        <dbReference type="ARBA" id="ARBA00051823"/>
    </source>
</evidence>
<gene>
    <name evidence="17" type="ORF">TBRA_LOCUS9309</name>
</gene>
<evidence type="ECO:0000256" key="13">
    <source>
        <dbReference type="ARBA" id="ARBA00052491"/>
    </source>
</evidence>
<sequence>MTSNRLWKTCLIASACCILTLRAQPLERKYAASDGPSAAVMMTPARERSGDDHGIARGQLRHHAPGRRTDGRGAGPIGHRGSGERQQRRRQRVGSGSGTTAGLRESRQIVDWFARQAADLTPLTEAYSHPLYTTLYARVKINTPRGILQAPNYHLRIAYMSDYDAVMHFMADTFFKSEPSMVNIGLAQQDKPDPLLFHLMFEAVHNGLTIIALDRDTNCIVGAAVNCETTKNDVAEQERLADQCDRGPGRDLVRFFCFLSRQADPWSRHNSQKVFECANVAVHPEHQGHGLARRLIQESWVLARDMAHRCFRIDASSIYTAKIADGFKWQEIYSYPYRRFFEDGRFIFNHIKEPHTDIKIYTDRLANCEDYYPPVLKCKKKPVETSTTTLTKCA</sequence>
<keyword evidence="2" id="KW-0012">Acyltransferase</keyword>
<dbReference type="PANTHER" id="PTHR20905:SF1">
    <property type="entry name" value="AT07410P-RELATED"/>
    <property type="match status" value="1"/>
</dbReference>
<evidence type="ECO:0000313" key="18">
    <source>
        <dbReference type="Proteomes" id="UP000479190"/>
    </source>
</evidence>
<dbReference type="EMBL" id="CADCXV010000857">
    <property type="protein sequence ID" value="CAB0037482.1"/>
    <property type="molecule type" value="Genomic_DNA"/>
</dbReference>
<dbReference type="AlphaFoldDB" id="A0A6H5IRZ5"/>
<evidence type="ECO:0000259" key="16">
    <source>
        <dbReference type="Pfam" id="PF00583"/>
    </source>
</evidence>
<dbReference type="Gene3D" id="3.40.630.30">
    <property type="match status" value="1"/>
</dbReference>
<evidence type="ECO:0000256" key="4">
    <source>
        <dbReference type="ARBA" id="ARBA00038182"/>
    </source>
</evidence>
<comment type="similarity">
    <text evidence="4">Belongs to the acetyltransferase family. AANAT subfamily.</text>
</comment>
<comment type="catalytic activity">
    <reaction evidence="10">
        <text>serotonin + (9Z)-octadecenoyl-CoA = N-(9Z-octadecenoyl)-serotonin + CoA + H(+)</text>
        <dbReference type="Rhea" id="RHEA:51392"/>
        <dbReference type="ChEBI" id="CHEBI:15378"/>
        <dbReference type="ChEBI" id="CHEBI:57287"/>
        <dbReference type="ChEBI" id="CHEBI:57387"/>
        <dbReference type="ChEBI" id="CHEBI:134064"/>
        <dbReference type="ChEBI" id="CHEBI:350546"/>
    </reaction>
    <physiologicalReaction direction="left-to-right" evidence="10">
        <dbReference type="Rhea" id="RHEA:51393"/>
    </physiologicalReaction>
</comment>
<dbReference type="Pfam" id="PF00583">
    <property type="entry name" value="Acetyltransf_1"/>
    <property type="match status" value="1"/>
</dbReference>
<comment type="catalytic activity">
    <reaction evidence="11">
        <text>serotonin + hexadecanoyl-CoA = N-hexadecanoyl-serotonin + CoA + H(+)</text>
        <dbReference type="Rhea" id="RHEA:51384"/>
        <dbReference type="ChEBI" id="CHEBI:15378"/>
        <dbReference type="ChEBI" id="CHEBI:57287"/>
        <dbReference type="ChEBI" id="CHEBI:57379"/>
        <dbReference type="ChEBI" id="CHEBI:134059"/>
        <dbReference type="ChEBI" id="CHEBI:350546"/>
    </reaction>
    <physiologicalReaction direction="left-to-right" evidence="11">
        <dbReference type="Rhea" id="RHEA:51385"/>
    </physiologicalReaction>
</comment>
<dbReference type="OrthoDB" id="41532at2759"/>
<organism evidence="17 18">
    <name type="scientific">Trichogramma brassicae</name>
    <dbReference type="NCBI Taxonomy" id="86971"/>
    <lineage>
        <taxon>Eukaryota</taxon>
        <taxon>Metazoa</taxon>
        <taxon>Ecdysozoa</taxon>
        <taxon>Arthropoda</taxon>
        <taxon>Hexapoda</taxon>
        <taxon>Insecta</taxon>
        <taxon>Pterygota</taxon>
        <taxon>Neoptera</taxon>
        <taxon>Endopterygota</taxon>
        <taxon>Hymenoptera</taxon>
        <taxon>Apocrita</taxon>
        <taxon>Proctotrupomorpha</taxon>
        <taxon>Chalcidoidea</taxon>
        <taxon>Trichogrammatidae</taxon>
        <taxon>Trichogramma</taxon>
    </lineage>
</organism>
<keyword evidence="15" id="KW-0732">Signal</keyword>
<keyword evidence="1" id="KW-0808">Transferase</keyword>
<evidence type="ECO:0000256" key="6">
    <source>
        <dbReference type="ARBA" id="ARBA00050189"/>
    </source>
</evidence>
<protein>
    <recommendedName>
        <fullName evidence="5">aralkylamine N-acetyltransferase</fullName>
        <ecNumber evidence="5">2.3.1.87</ecNumber>
    </recommendedName>
</protein>
<keyword evidence="18" id="KW-1185">Reference proteome</keyword>
<comment type="catalytic activity">
    <reaction evidence="12">
        <text>dopamine + hexadecanoyl-CoA = N-hexadecanoyl-dopamine + CoA + H(+)</text>
        <dbReference type="Rhea" id="RHEA:51376"/>
        <dbReference type="ChEBI" id="CHEBI:15378"/>
        <dbReference type="ChEBI" id="CHEBI:57287"/>
        <dbReference type="ChEBI" id="CHEBI:57379"/>
        <dbReference type="ChEBI" id="CHEBI:59905"/>
        <dbReference type="ChEBI" id="CHEBI:134058"/>
    </reaction>
    <physiologicalReaction direction="left-to-right" evidence="12">
        <dbReference type="Rhea" id="RHEA:51377"/>
    </physiologicalReaction>
</comment>
<evidence type="ECO:0000256" key="15">
    <source>
        <dbReference type="SAM" id="SignalP"/>
    </source>
</evidence>
<feature type="domain" description="N-acetyltransferase" evidence="16">
    <location>
        <begin position="265"/>
        <end position="306"/>
    </location>
</feature>
<evidence type="ECO:0000256" key="3">
    <source>
        <dbReference type="ARBA" id="ARBA00037926"/>
    </source>
</evidence>
<name>A0A6H5IRZ5_9HYME</name>
<comment type="catalytic activity">
    <reaction evidence="6">
        <text>dopamine + (9Z)-octadecenoyl-CoA = N-(9Z-octadecanoyl)-dopamine + CoA + H(+)</text>
        <dbReference type="Rhea" id="RHEA:51380"/>
        <dbReference type="ChEBI" id="CHEBI:15378"/>
        <dbReference type="ChEBI" id="CHEBI:31883"/>
        <dbReference type="ChEBI" id="CHEBI:57287"/>
        <dbReference type="ChEBI" id="CHEBI:57387"/>
        <dbReference type="ChEBI" id="CHEBI:59905"/>
    </reaction>
    <physiologicalReaction direction="left-to-right" evidence="6">
        <dbReference type="Rhea" id="RHEA:51381"/>
    </physiologicalReaction>
</comment>
<reference evidence="17 18" key="1">
    <citation type="submission" date="2020-02" db="EMBL/GenBank/DDBJ databases">
        <authorList>
            <person name="Ferguson B K."/>
        </authorList>
    </citation>
    <scope>NUCLEOTIDE SEQUENCE [LARGE SCALE GENOMIC DNA]</scope>
</reference>
<feature type="signal peptide" evidence="15">
    <location>
        <begin position="1"/>
        <end position="23"/>
    </location>
</feature>
<evidence type="ECO:0000313" key="17">
    <source>
        <dbReference type="EMBL" id="CAB0037482.1"/>
    </source>
</evidence>
<dbReference type="GO" id="GO:0004059">
    <property type="term" value="F:aralkylamine N-acetyltransferase activity"/>
    <property type="evidence" value="ECO:0007669"/>
    <property type="project" value="UniProtKB-EC"/>
</dbReference>
<evidence type="ECO:0000256" key="12">
    <source>
        <dbReference type="ARBA" id="ARBA00052335"/>
    </source>
</evidence>
<dbReference type="FunFam" id="3.40.630.30:FF:000046">
    <property type="entry name" value="Dopamine N-acetyltransferase"/>
    <property type="match status" value="1"/>
</dbReference>
<dbReference type="Proteomes" id="UP000479190">
    <property type="component" value="Unassembled WGS sequence"/>
</dbReference>